<dbReference type="PROSITE" id="PS51462">
    <property type="entry name" value="NUDIX"/>
    <property type="match status" value="1"/>
</dbReference>
<evidence type="ECO:0000256" key="6">
    <source>
        <dbReference type="ARBA" id="ARBA00023211"/>
    </source>
</evidence>
<dbReference type="EMBL" id="FR695866">
    <property type="protein sequence ID" value="CBX27361.1"/>
    <property type="molecule type" value="Genomic_DNA"/>
</dbReference>
<dbReference type="InterPro" id="IPR045121">
    <property type="entry name" value="CoAse"/>
</dbReference>
<evidence type="ECO:0000256" key="5">
    <source>
        <dbReference type="ARBA" id="ARBA00022842"/>
    </source>
</evidence>
<feature type="domain" description="Nudix hydrolase" evidence="7">
    <location>
        <begin position="26"/>
        <end position="160"/>
    </location>
</feature>
<evidence type="ECO:0000259" key="7">
    <source>
        <dbReference type="PROSITE" id="PS51462"/>
    </source>
</evidence>
<dbReference type="PANTHER" id="PTHR12992">
    <property type="entry name" value="NUDIX HYDROLASE"/>
    <property type="match status" value="1"/>
</dbReference>
<dbReference type="AlphaFoldDB" id="E1Y9W7"/>
<dbReference type="CDD" id="cd03426">
    <property type="entry name" value="NUDIX_CoAse_Nudt7"/>
    <property type="match status" value="1"/>
</dbReference>
<dbReference type="GO" id="GO:0010945">
    <property type="term" value="F:coenzyme A diphosphatase activity"/>
    <property type="evidence" value="ECO:0007669"/>
    <property type="project" value="InterPro"/>
</dbReference>
<keyword evidence="6" id="KW-0464">Manganese</keyword>
<dbReference type="Pfam" id="PF00293">
    <property type="entry name" value="NUDIX"/>
    <property type="match status" value="1"/>
</dbReference>
<dbReference type="PANTHER" id="PTHR12992:SF11">
    <property type="entry name" value="MITOCHONDRIAL COENZYME A DIPHOSPHATASE NUDT8"/>
    <property type="match status" value="1"/>
</dbReference>
<dbReference type="Gene3D" id="3.90.79.10">
    <property type="entry name" value="Nucleoside Triphosphate Pyrophosphohydrolase"/>
    <property type="match status" value="1"/>
</dbReference>
<gene>
    <name evidence="8" type="ORF">N47_H21830</name>
</gene>
<keyword evidence="5" id="KW-0460">Magnesium</keyword>
<dbReference type="GO" id="GO:0046872">
    <property type="term" value="F:metal ion binding"/>
    <property type="evidence" value="ECO:0007669"/>
    <property type="project" value="UniProtKB-KW"/>
</dbReference>
<reference evidence="8" key="1">
    <citation type="journal article" date="2011" name="Environ. Microbiol.">
        <title>Genomic insights into the metabolic potential of the polycyclic aromatic hydrocarbon degrading sulfate-reducing Deltaproteobacterium N47.</title>
        <authorList>
            <person name="Bergmann F."/>
            <person name="Selesi D."/>
            <person name="Weinmaier T."/>
            <person name="Tischler P."/>
            <person name="Rattei T."/>
            <person name="Meckenstock R.U."/>
        </authorList>
    </citation>
    <scope>NUCLEOTIDE SEQUENCE</scope>
</reference>
<comment type="cofactor">
    <cofactor evidence="1">
        <name>Mn(2+)</name>
        <dbReference type="ChEBI" id="CHEBI:29035"/>
    </cofactor>
</comment>
<evidence type="ECO:0000256" key="4">
    <source>
        <dbReference type="ARBA" id="ARBA00022801"/>
    </source>
</evidence>
<dbReference type="InterPro" id="IPR015797">
    <property type="entry name" value="NUDIX_hydrolase-like_dom_sf"/>
</dbReference>
<evidence type="ECO:0000256" key="2">
    <source>
        <dbReference type="ARBA" id="ARBA00001946"/>
    </source>
</evidence>
<name>E1Y9W7_9BACT</name>
<accession>E1Y9W7</accession>
<keyword evidence="3" id="KW-0479">Metal-binding</keyword>
<evidence type="ECO:0000256" key="1">
    <source>
        <dbReference type="ARBA" id="ARBA00001936"/>
    </source>
</evidence>
<comment type="cofactor">
    <cofactor evidence="2">
        <name>Mg(2+)</name>
        <dbReference type="ChEBI" id="CHEBI:18420"/>
    </cofactor>
</comment>
<dbReference type="InterPro" id="IPR000086">
    <property type="entry name" value="NUDIX_hydrolase_dom"/>
</dbReference>
<organism evidence="8">
    <name type="scientific">uncultured Desulfobacterium sp</name>
    <dbReference type="NCBI Taxonomy" id="201089"/>
    <lineage>
        <taxon>Bacteria</taxon>
        <taxon>Pseudomonadati</taxon>
        <taxon>Thermodesulfobacteriota</taxon>
        <taxon>Desulfobacteria</taxon>
        <taxon>Desulfobacterales</taxon>
        <taxon>Desulfobacteriaceae</taxon>
        <taxon>Desulfobacterium</taxon>
        <taxon>environmental samples</taxon>
    </lineage>
</organism>
<keyword evidence="4" id="KW-0378">Hydrolase</keyword>
<evidence type="ECO:0000313" key="8">
    <source>
        <dbReference type="EMBL" id="CBX27361.1"/>
    </source>
</evidence>
<dbReference type="SUPFAM" id="SSF55811">
    <property type="entry name" value="Nudix"/>
    <property type="match status" value="1"/>
</dbReference>
<proteinExistence type="predicted"/>
<evidence type="ECO:0000256" key="3">
    <source>
        <dbReference type="ARBA" id="ARBA00022723"/>
    </source>
</evidence>
<sequence length="198" mass="22697">METDLSAITDIIRNADRSGLPPVLSYDSTCVFLLLFNKNNEPNILAIQKTDNEGYPWRNQVALPGGHVEKEDASFIEAAYRELAEELNIRKNQVELIGPLGHFQTINHKDIKVFTGIWKKIENIRFDPSEISRVIEIPLKTLTKTHIDSEYFGRIPDINELIYPIDHIEIWGVTARILHHFIELILKCSETVKDGHNV</sequence>
<protein>
    <recommendedName>
        <fullName evidence="7">Nudix hydrolase domain-containing protein</fullName>
    </recommendedName>
</protein>